<comment type="caution">
    <text evidence="1">The sequence shown here is derived from an EMBL/GenBank/DDBJ whole genome shotgun (WGS) entry which is preliminary data.</text>
</comment>
<protein>
    <submittedName>
        <fullName evidence="1">Uncharacterized protein</fullName>
    </submittedName>
</protein>
<keyword evidence="2" id="KW-1185">Reference proteome</keyword>
<dbReference type="EMBL" id="JACHXI010000003">
    <property type="protein sequence ID" value="MBB3102567.1"/>
    <property type="molecule type" value="Genomic_DNA"/>
</dbReference>
<dbReference type="AlphaFoldDB" id="A0A839SZ00"/>
<name>A0A839SZ00_AZOMA</name>
<evidence type="ECO:0000313" key="1">
    <source>
        <dbReference type="EMBL" id="MBB3102567.1"/>
    </source>
</evidence>
<reference evidence="1 2" key="1">
    <citation type="submission" date="2020-08" db="EMBL/GenBank/DDBJ databases">
        <title>Genomic Encyclopedia of Type Strains, Phase III (KMG-III): the genomes of soil and plant-associated and newly described type strains.</title>
        <authorList>
            <person name="Whitman W."/>
        </authorList>
    </citation>
    <scope>NUCLEOTIDE SEQUENCE [LARGE SCALE GENOMIC DNA]</scope>
    <source>
        <strain evidence="1 2">CECT 4462</strain>
    </source>
</reference>
<organism evidence="1 2">
    <name type="scientific">Azomonas macrocytogenes</name>
    <name type="common">Azotobacter macrocytogenes</name>
    <dbReference type="NCBI Taxonomy" id="69962"/>
    <lineage>
        <taxon>Bacteria</taxon>
        <taxon>Pseudomonadati</taxon>
        <taxon>Pseudomonadota</taxon>
        <taxon>Gammaproteobacteria</taxon>
        <taxon>Pseudomonadales</taxon>
        <taxon>Pseudomonadaceae</taxon>
        <taxon>Azomonas</taxon>
    </lineage>
</organism>
<sequence length="224" mass="25236">MTFITRVSVSGTEKAIPNLLELVAVITHQLNNAAKVFSRETDIPGHAAVMQPDFRSTSRVINMHVSRFTLFVAVEVDAETVFEQKRWYRFTHLTLEVDATRGVARRTPDLYALAIVNLIDASQQNDVVDQIAGDFVQMQMQMSTCLLFDFGTGSRIRHIPSFSHLQILQDLQLFLDCVGVPVSYLGRCSQAAFACLAGWCASVHTWVFGHFMCPWMVRHLRVST</sequence>
<gene>
    <name evidence="1" type="ORF">FHR87_000950</name>
</gene>
<evidence type="ECO:0000313" key="2">
    <source>
        <dbReference type="Proteomes" id="UP000549250"/>
    </source>
</evidence>
<proteinExistence type="predicted"/>
<dbReference type="Proteomes" id="UP000549250">
    <property type="component" value="Unassembled WGS sequence"/>
</dbReference>
<accession>A0A839SZ00</accession>